<proteinExistence type="predicted"/>
<accession>A0A923MI16</accession>
<comment type="caution">
    <text evidence="1">The sequence shown here is derived from an EMBL/GenBank/DDBJ whole genome shotgun (WGS) entry which is preliminary data.</text>
</comment>
<evidence type="ECO:0000313" key="2">
    <source>
        <dbReference type="Proteomes" id="UP000620327"/>
    </source>
</evidence>
<dbReference type="AlphaFoldDB" id="A0A923MI16"/>
<keyword evidence="2" id="KW-1185">Reference proteome</keyword>
<evidence type="ECO:0000313" key="1">
    <source>
        <dbReference type="EMBL" id="MBC5770023.1"/>
    </source>
</evidence>
<sequence>MISDREVTFFLALGELLADIEQPKRLIEKKLDAFRKARGLTEEYVRRGIREDLVGVILKKKLALILIAKTADEVERAANPHRPQYDFGTWREDPFALPEEELAIWGIVSPYNMLRPEAQDRYMDLFTRVFHITREQLISKAINDVKLEVE</sequence>
<organism evidence="1 2">
    <name type="scientific">Dysosmobacter segnis</name>
    <dbReference type="NCBI Taxonomy" id="2763042"/>
    <lineage>
        <taxon>Bacteria</taxon>
        <taxon>Bacillati</taxon>
        <taxon>Bacillota</taxon>
        <taxon>Clostridia</taxon>
        <taxon>Eubacteriales</taxon>
        <taxon>Oscillospiraceae</taxon>
        <taxon>Dysosmobacter</taxon>
    </lineage>
</organism>
<name>A0A923MI16_9FIRM</name>
<dbReference type="Proteomes" id="UP000620327">
    <property type="component" value="Unassembled WGS sequence"/>
</dbReference>
<dbReference type="RefSeq" id="WP_108979770.1">
    <property type="nucleotide sequence ID" value="NZ_JACOQI010000005.1"/>
</dbReference>
<protein>
    <submittedName>
        <fullName evidence="1">Uncharacterized protein</fullName>
    </submittedName>
</protein>
<gene>
    <name evidence="1" type="ORF">H8Z83_06740</name>
</gene>
<dbReference type="EMBL" id="JACOQI010000005">
    <property type="protein sequence ID" value="MBC5770023.1"/>
    <property type="molecule type" value="Genomic_DNA"/>
</dbReference>
<reference evidence="1" key="1">
    <citation type="submission" date="2020-08" db="EMBL/GenBank/DDBJ databases">
        <title>Genome public.</title>
        <authorList>
            <person name="Liu C."/>
            <person name="Sun Q."/>
        </authorList>
    </citation>
    <scope>NUCLEOTIDE SEQUENCE</scope>
    <source>
        <strain evidence="1">BX15</strain>
    </source>
</reference>